<accession>A0A1L3JMW4</accession>
<organism evidence="6 7">
    <name type="scientific">Tenacibaculum todarodis</name>
    <dbReference type="NCBI Taxonomy" id="1850252"/>
    <lineage>
        <taxon>Bacteria</taxon>
        <taxon>Pseudomonadati</taxon>
        <taxon>Bacteroidota</taxon>
        <taxon>Flavobacteriia</taxon>
        <taxon>Flavobacteriales</taxon>
        <taxon>Flavobacteriaceae</taxon>
        <taxon>Tenacibaculum</taxon>
    </lineage>
</organism>
<dbReference type="AlphaFoldDB" id="A0A1L3JMW4"/>
<dbReference type="SUPFAM" id="SSF48452">
    <property type="entry name" value="TPR-like"/>
    <property type="match status" value="1"/>
</dbReference>
<dbReference type="InterPro" id="IPR013105">
    <property type="entry name" value="TPR_2"/>
</dbReference>
<dbReference type="Pfam" id="PF13432">
    <property type="entry name" value="TPR_16"/>
    <property type="match status" value="1"/>
</dbReference>
<evidence type="ECO:0000256" key="5">
    <source>
        <dbReference type="SAM" id="SignalP"/>
    </source>
</evidence>
<feature type="compositionally biased region" description="Basic residues" evidence="4">
    <location>
        <begin position="244"/>
        <end position="257"/>
    </location>
</feature>
<dbReference type="InterPro" id="IPR019734">
    <property type="entry name" value="TPR_rpt"/>
</dbReference>
<dbReference type="Gene3D" id="1.25.40.10">
    <property type="entry name" value="Tetratricopeptide repeat domain"/>
    <property type="match status" value="2"/>
</dbReference>
<dbReference type="Proteomes" id="UP000181898">
    <property type="component" value="Chromosome"/>
</dbReference>
<evidence type="ECO:0000313" key="7">
    <source>
        <dbReference type="Proteomes" id="UP000181898"/>
    </source>
</evidence>
<reference evidence="6 7" key="1">
    <citation type="submission" date="2016-11" db="EMBL/GenBank/DDBJ databases">
        <title>Tenacibaculum sp. LPB0136, isolated from marine environment.</title>
        <authorList>
            <person name="Kim E."/>
            <person name="Yi H."/>
        </authorList>
    </citation>
    <scope>NUCLEOTIDE SEQUENCE [LARGE SCALE GENOMIC DNA]</scope>
    <source>
        <strain evidence="6 7">LPB0136</strain>
    </source>
</reference>
<feature type="chain" id="PRO_5012363098" evidence="5">
    <location>
        <begin position="22"/>
        <end position="264"/>
    </location>
</feature>
<dbReference type="SMART" id="SM00028">
    <property type="entry name" value="TPR"/>
    <property type="match status" value="3"/>
</dbReference>
<protein>
    <submittedName>
        <fullName evidence="6">DNA primase</fullName>
    </submittedName>
</protein>
<dbReference type="Pfam" id="PF07719">
    <property type="entry name" value="TPR_2"/>
    <property type="match status" value="1"/>
</dbReference>
<dbReference type="PROSITE" id="PS50293">
    <property type="entry name" value="TPR_REGION"/>
    <property type="match status" value="1"/>
</dbReference>
<feature type="region of interest" description="Disordered" evidence="4">
    <location>
        <begin position="149"/>
        <end position="264"/>
    </location>
</feature>
<sequence length="264" mass="30748">MKIFRNILLFLLMLTSTGILAQQDTLKLQREARALLRDGNDLYNKQKYVDASVAYKKALGKNSKYQKGNYNLGNALYQEKNYKEAVPQYELTAKTAKDKFAKAEAYHNIGNAMMEQKQYQPAVDAYKNSLRNNPKDDETRYNLAVAQQLLDKENKDKKDDKNKDKNKDKKDDKNKDDKNKDKDKDKKDGDDKDKKKDDKDGKGDDKQDKNKDKKKQEPKPQQGKMTPQQMKQLLESLNNEEKKTQKKMNAKKAKGKKVKQEKDW</sequence>
<feature type="compositionally biased region" description="Basic and acidic residues" evidence="4">
    <location>
        <begin position="150"/>
        <end position="218"/>
    </location>
</feature>
<evidence type="ECO:0000313" key="6">
    <source>
        <dbReference type="EMBL" id="APG66496.1"/>
    </source>
</evidence>
<name>A0A1L3JMW4_9FLAO</name>
<gene>
    <name evidence="6" type="ORF">LPB136_12330</name>
</gene>
<evidence type="ECO:0000256" key="3">
    <source>
        <dbReference type="PROSITE-ProRule" id="PRU00339"/>
    </source>
</evidence>
<dbReference type="KEGG" id="ten:LPB136_12330"/>
<keyword evidence="1" id="KW-0677">Repeat</keyword>
<feature type="signal peptide" evidence="5">
    <location>
        <begin position="1"/>
        <end position="21"/>
    </location>
</feature>
<dbReference type="PROSITE" id="PS50005">
    <property type="entry name" value="TPR"/>
    <property type="match status" value="1"/>
</dbReference>
<keyword evidence="5" id="KW-0732">Signal</keyword>
<keyword evidence="2 3" id="KW-0802">TPR repeat</keyword>
<dbReference type="EMBL" id="CP018155">
    <property type="protein sequence ID" value="APG66496.1"/>
    <property type="molecule type" value="Genomic_DNA"/>
</dbReference>
<evidence type="ECO:0000256" key="4">
    <source>
        <dbReference type="SAM" id="MobiDB-lite"/>
    </source>
</evidence>
<dbReference type="STRING" id="1850252.LPB136_12330"/>
<feature type="repeat" description="TPR" evidence="3">
    <location>
        <begin position="103"/>
        <end position="136"/>
    </location>
</feature>
<evidence type="ECO:0000256" key="2">
    <source>
        <dbReference type="ARBA" id="ARBA00022803"/>
    </source>
</evidence>
<dbReference type="InterPro" id="IPR011990">
    <property type="entry name" value="TPR-like_helical_dom_sf"/>
</dbReference>
<evidence type="ECO:0000256" key="1">
    <source>
        <dbReference type="ARBA" id="ARBA00022737"/>
    </source>
</evidence>
<feature type="compositionally biased region" description="Polar residues" evidence="4">
    <location>
        <begin position="223"/>
        <end position="237"/>
    </location>
</feature>
<dbReference type="OrthoDB" id="1525165at2"/>
<keyword evidence="7" id="KW-1185">Reference proteome</keyword>
<dbReference type="RefSeq" id="WP_072556990.1">
    <property type="nucleotide sequence ID" value="NZ_CP018155.1"/>
</dbReference>
<proteinExistence type="predicted"/>